<feature type="compositionally biased region" description="Low complexity" evidence="2">
    <location>
        <begin position="23"/>
        <end position="42"/>
    </location>
</feature>
<dbReference type="AlphaFoldDB" id="A0AAV7WIP2"/>
<evidence type="ECO:0000256" key="1">
    <source>
        <dbReference type="SAM" id="Coils"/>
    </source>
</evidence>
<accession>A0AAV7WIP2</accession>
<dbReference type="EMBL" id="JANPWB010000001">
    <property type="protein sequence ID" value="KAJ1213178.1"/>
    <property type="molecule type" value="Genomic_DNA"/>
</dbReference>
<comment type="caution">
    <text evidence="3">The sequence shown here is derived from an EMBL/GenBank/DDBJ whole genome shotgun (WGS) entry which is preliminary data.</text>
</comment>
<feature type="compositionally biased region" description="Polar residues" evidence="2">
    <location>
        <begin position="7"/>
        <end position="22"/>
    </location>
</feature>
<reference evidence="3" key="1">
    <citation type="journal article" date="2022" name="bioRxiv">
        <title>Sequencing and chromosome-scale assembly of the giantPleurodeles waltlgenome.</title>
        <authorList>
            <person name="Brown T."/>
            <person name="Elewa A."/>
            <person name="Iarovenko S."/>
            <person name="Subramanian E."/>
            <person name="Araus A.J."/>
            <person name="Petzold A."/>
            <person name="Susuki M."/>
            <person name="Suzuki K.-i.T."/>
            <person name="Hayashi T."/>
            <person name="Toyoda A."/>
            <person name="Oliveira C."/>
            <person name="Osipova E."/>
            <person name="Leigh N.D."/>
            <person name="Simon A."/>
            <person name="Yun M.H."/>
        </authorList>
    </citation>
    <scope>NUCLEOTIDE SEQUENCE</scope>
    <source>
        <strain evidence="3">20211129_DDA</strain>
        <tissue evidence="3">Liver</tissue>
    </source>
</reference>
<feature type="region of interest" description="Disordered" evidence="2">
    <location>
        <begin position="1"/>
        <end position="63"/>
    </location>
</feature>
<name>A0AAV7WIP2_PLEWA</name>
<evidence type="ECO:0000313" key="4">
    <source>
        <dbReference type="Proteomes" id="UP001066276"/>
    </source>
</evidence>
<evidence type="ECO:0000256" key="2">
    <source>
        <dbReference type="SAM" id="MobiDB-lite"/>
    </source>
</evidence>
<gene>
    <name evidence="3" type="ORF">NDU88_000817</name>
</gene>
<feature type="coiled-coil region" evidence="1">
    <location>
        <begin position="155"/>
        <end position="189"/>
    </location>
</feature>
<organism evidence="3 4">
    <name type="scientific">Pleurodeles waltl</name>
    <name type="common">Iberian ribbed newt</name>
    <dbReference type="NCBI Taxonomy" id="8319"/>
    <lineage>
        <taxon>Eukaryota</taxon>
        <taxon>Metazoa</taxon>
        <taxon>Chordata</taxon>
        <taxon>Craniata</taxon>
        <taxon>Vertebrata</taxon>
        <taxon>Euteleostomi</taxon>
        <taxon>Amphibia</taxon>
        <taxon>Batrachia</taxon>
        <taxon>Caudata</taxon>
        <taxon>Salamandroidea</taxon>
        <taxon>Salamandridae</taxon>
        <taxon>Pleurodelinae</taxon>
        <taxon>Pleurodeles</taxon>
    </lineage>
</organism>
<protein>
    <submittedName>
        <fullName evidence="3">Uncharacterized protein</fullName>
    </submittedName>
</protein>
<keyword evidence="4" id="KW-1185">Reference proteome</keyword>
<evidence type="ECO:0000313" key="3">
    <source>
        <dbReference type="EMBL" id="KAJ1213178.1"/>
    </source>
</evidence>
<dbReference type="Proteomes" id="UP001066276">
    <property type="component" value="Chromosome 1_1"/>
</dbReference>
<sequence length="228" mass="25263">MVAINCYSLTEDSDTTSSGRNQSETGGSISSESGSISSIAESTVRQQRRQRKGLKTQVGLSGGTELSAQSSKTLKWDYSGTNLTGTAKVHTSEVQFKADKGADVWIGCPDLSIGTTSTDSEILQSIYDSIKKLQTEIRVESRQARIAAKRLQGTVRKVVKSCMEIEEKLSAMEERAMAVEADVEALREKSVAHDGQLTDIMWKLEDQENRQRRNNLHFFMHWGRGRGQ</sequence>
<keyword evidence="1" id="KW-0175">Coiled coil</keyword>
<proteinExistence type="predicted"/>